<protein>
    <submittedName>
        <fullName evidence="1">15464_t:CDS:1</fullName>
    </submittedName>
</protein>
<evidence type="ECO:0000313" key="1">
    <source>
        <dbReference type="EMBL" id="CAG8817959.1"/>
    </source>
</evidence>
<gene>
    <name evidence="1" type="ORF">RPERSI_LOCUS24808</name>
</gene>
<reference evidence="1" key="1">
    <citation type="submission" date="2021-06" db="EMBL/GenBank/DDBJ databases">
        <authorList>
            <person name="Kallberg Y."/>
            <person name="Tangrot J."/>
            <person name="Rosling A."/>
        </authorList>
    </citation>
    <scope>NUCLEOTIDE SEQUENCE</scope>
    <source>
        <strain evidence="1">MA461A</strain>
    </source>
</reference>
<comment type="caution">
    <text evidence="1">The sequence shown here is derived from an EMBL/GenBank/DDBJ whole genome shotgun (WGS) entry which is preliminary data.</text>
</comment>
<proteinExistence type="predicted"/>
<dbReference type="Proteomes" id="UP000789920">
    <property type="component" value="Unassembled WGS sequence"/>
</dbReference>
<sequence length="86" mass="9754">KTQLQAKLTFDTTKDFFEMLFSNINPQAKVSKGTDFTHKKHKSTSVLLDELHTTSGKDVTKTKKRRSRSNSVKSKLHVFGVLDTIT</sequence>
<feature type="non-terminal residue" evidence="1">
    <location>
        <position position="1"/>
    </location>
</feature>
<organism evidence="1 2">
    <name type="scientific">Racocetra persica</name>
    <dbReference type="NCBI Taxonomy" id="160502"/>
    <lineage>
        <taxon>Eukaryota</taxon>
        <taxon>Fungi</taxon>
        <taxon>Fungi incertae sedis</taxon>
        <taxon>Mucoromycota</taxon>
        <taxon>Glomeromycotina</taxon>
        <taxon>Glomeromycetes</taxon>
        <taxon>Diversisporales</taxon>
        <taxon>Gigasporaceae</taxon>
        <taxon>Racocetra</taxon>
    </lineage>
</organism>
<dbReference type="EMBL" id="CAJVQC010080400">
    <property type="protein sequence ID" value="CAG8817959.1"/>
    <property type="molecule type" value="Genomic_DNA"/>
</dbReference>
<name>A0ACA9RYI7_9GLOM</name>
<keyword evidence="2" id="KW-1185">Reference proteome</keyword>
<accession>A0ACA9RYI7</accession>
<evidence type="ECO:0000313" key="2">
    <source>
        <dbReference type="Proteomes" id="UP000789920"/>
    </source>
</evidence>